<gene>
    <name evidence="2" type="ORF">XA68_12167</name>
</gene>
<feature type="region of interest" description="Disordered" evidence="1">
    <location>
        <begin position="1"/>
        <end position="42"/>
    </location>
</feature>
<dbReference type="AlphaFoldDB" id="A0A2A9PMZ6"/>
<organism evidence="2 3">
    <name type="scientific">Ophiocordyceps unilateralis</name>
    <name type="common">Zombie-ant fungus</name>
    <name type="synonym">Torrubia unilateralis</name>
    <dbReference type="NCBI Taxonomy" id="268505"/>
    <lineage>
        <taxon>Eukaryota</taxon>
        <taxon>Fungi</taxon>
        <taxon>Dikarya</taxon>
        <taxon>Ascomycota</taxon>
        <taxon>Pezizomycotina</taxon>
        <taxon>Sordariomycetes</taxon>
        <taxon>Hypocreomycetidae</taxon>
        <taxon>Hypocreales</taxon>
        <taxon>Ophiocordycipitaceae</taxon>
        <taxon>Ophiocordyceps</taxon>
    </lineage>
</organism>
<dbReference type="SUPFAM" id="SSF54695">
    <property type="entry name" value="POZ domain"/>
    <property type="match status" value="1"/>
</dbReference>
<dbReference type="EMBL" id="LAZP02000019">
    <property type="protein sequence ID" value="PFH62739.1"/>
    <property type="molecule type" value="Genomic_DNA"/>
</dbReference>
<dbReference type="InterPro" id="IPR011333">
    <property type="entry name" value="SKP1/BTB/POZ_sf"/>
</dbReference>
<evidence type="ECO:0000313" key="2">
    <source>
        <dbReference type="EMBL" id="PFH62739.1"/>
    </source>
</evidence>
<dbReference type="OrthoDB" id="9451547at2759"/>
<keyword evidence="3" id="KW-1185">Reference proteome</keyword>
<feature type="region of interest" description="Disordered" evidence="1">
    <location>
        <begin position="56"/>
        <end position="88"/>
    </location>
</feature>
<feature type="compositionally biased region" description="Polar residues" evidence="1">
    <location>
        <begin position="25"/>
        <end position="42"/>
    </location>
</feature>
<sequence>MIDMLEPARGRKLDKQSRERRERTGPSSLLFSQSGIRTLGNNNRFAGSPFVLALPRTAAHDRPRAQSPSSQPPLSLPATVPYLQSGPNSLDIAATLSAPRDFAASSPRESVDDDEHAATDYDSELPQYPASEALSPPFADSSSAPGYSSKPRPESELFDPDQATARAFCDHVVETKNALPRDTKGESSRKEDDAEPPPAYSEGDSPLLSFTYVMSAAGGPSSIITQVQQGGPPVNAIGDVGADEAIAMDLRGTRFVLSRDELLTLPEFVLLSLFPNGLFPEGHMNGFSEDAVEVDYDPASLQYMLDFFRAIAHSIPSESSPSASQDGDADVTSSRDESIKRAGIIVLREDLDFYVLPPRTDISQTDMIAVKRAAARALQKQDGIFSGLKRSDEPGTTEAHLIEMLTAGGFNHDDRWGHRAGEPNKAVICSLALARLRSDVRGTEVSSSGVGMAQKLLLFWRKPARRCWWEGIELDDVEGVEGKLKVWIRRVWTLEMSVIGLQ</sequence>
<dbReference type="PANTHER" id="PTHR13384">
    <property type="entry name" value="G PATCH DOMAIN-CONTAINING PROTEIN 1"/>
    <property type="match status" value="1"/>
</dbReference>
<dbReference type="GO" id="GO:0003723">
    <property type="term" value="F:RNA binding"/>
    <property type="evidence" value="ECO:0007669"/>
    <property type="project" value="TreeGrafter"/>
</dbReference>
<evidence type="ECO:0000256" key="1">
    <source>
        <dbReference type="SAM" id="MobiDB-lite"/>
    </source>
</evidence>
<comment type="caution">
    <text evidence="2">The sequence shown here is derived from an EMBL/GenBank/DDBJ whole genome shotgun (WGS) entry which is preliminary data.</text>
</comment>
<evidence type="ECO:0000313" key="3">
    <source>
        <dbReference type="Proteomes" id="UP000037136"/>
    </source>
</evidence>
<name>A0A2A9PMZ6_OPHUN</name>
<reference evidence="2 3" key="2">
    <citation type="journal article" date="2017" name="Sci. Rep.">
        <title>Ant-infecting Ophiocordyceps genomes reveal a high diversity of potential behavioral manipulation genes and a possible major role for enterotoxins.</title>
        <authorList>
            <person name="de Bekker C."/>
            <person name="Ohm R.A."/>
            <person name="Evans H.C."/>
            <person name="Brachmann A."/>
            <person name="Hughes D.P."/>
        </authorList>
    </citation>
    <scope>NUCLEOTIDE SEQUENCE [LARGE SCALE GENOMIC DNA]</scope>
    <source>
        <strain evidence="2 3">SC16a</strain>
    </source>
</reference>
<feature type="region of interest" description="Disordered" evidence="1">
    <location>
        <begin position="174"/>
        <end position="205"/>
    </location>
</feature>
<dbReference type="STRING" id="268505.A0A2A9PMZ6"/>
<feature type="region of interest" description="Disordered" evidence="1">
    <location>
        <begin position="100"/>
        <end position="157"/>
    </location>
</feature>
<proteinExistence type="predicted"/>
<dbReference type="GO" id="GO:0005634">
    <property type="term" value="C:nucleus"/>
    <property type="evidence" value="ECO:0007669"/>
    <property type="project" value="TreeGrafter"/>
</dbReference>
<reference evidence="2 3" key="1">
    <citation type="journal article" date="2015" name="BMC Genomics">
        <title>Gene expression during zombie ant biting behavior reflects the complexity underlying fungal parasitic behavioral manipulation.</title>
        <authorList>
            <person name="de Bekker C."/>
            <person name="Ohm R.A."/>
            <person name="Loreto R.G."/>
            <person name="Sebastian A."/>
            <person name="Albert I."/>
            <person name="Merrow M."/>
            <person name="Brachmann A."/>
            <person name="Hughes D.P."/>
        </authorList>
    </citation>
    <scope>NUCLEOTIDE SEQUENCE [LARGE SCALE GENOMIC DNA]</scope>
    <source>
        <strain evidence="2 3">SC16a</strain>
    </source>
</reference>
<dbReference type="Proteomes" id="UP000037136">
    <property type="component" value="Unassembled WGS sequence"/>
</dbReference>
<dbReference type="PANTHER" id="PTHR13384:SF16">
    <property type="entry name" value="GROWTH REGULATION PROTEIN"/>
    <property type="match status" value="1"/>
</dbReference>
<evidence type="ECO:0008006" key="4">
    <source>
        <dbReference type="Google" id="ProtNLM"/>
    </source>
</evidence>
<feature type="region of interest" description="Disordered" evidence="1">
    <location>
        <begin position="316"/>
        <end position="335"/>
    </location>
</feature>
<accession>A0A2A9PMZ6</accession>
<feature type="compositionally biased region" description="Basic and acidic residues" evidence="1">
    <location>
        <begin position="1"/>
        <end position="24"/>
    </location>
</feature>
<protein>
    <recommendedName>
        <fullName evidence="4">WHI2-like protein P4H10.16c</fullName>
    </recommendedName>
</protein>
<feature type="compositionally biased region" description="Basic and acidic residues" evidence="1">
    <location>
        <begin position="174"/>
        <end position="192"/>
    </location>
</feature>